<dbReference type="WBParaSite" id="scf7180000421384.g6795">
    <property type="protein sequence ID" value="scf7180000421384.g6795"/>
    <property type="gene ID" value="scf7180000421384.g6795"/>
</dbReference>
<proteinExistence type="predicted"/>
<evidence type="ECO:0000313" key="1">
    <source>
        <dbReference type="Proteomes" id="UP000887560"/>
    </source>
</evidence>
<dbReference type="Proteomes" id="UP000887560">
    <property type="component" value="Unplaced"/>
</dbReference>
<evidence type="ECO:0000313" key="2">
    <source>
        <dbReference type="WBParaSite" id="scf7180000421384.g6795"/>
    </source>
</evidence>
<sequence length="101" mass="11926">MNVEEVNLKNACELFLEHELQSWHSFCSIDTEHLRFERFEEMNVVANGYQHKKEEEKKDSFKETTFDEFGDESKSEGEIEDAVEEATFDEYGGEEIEVSKY</sequence>
<name>A0A915NW16_9BILA</name>
<accession>A0A915NW16</accession>
<dbReference type="AlphaFoldDB" id="A0A915NW16"/>
<keyword evidence="1" id="KW-1185">Reference proteome</keyword>
<reference evidence="2" key="1">
    <citation type="submission" date="2022-11" db="UniProtKB">
        <authorList>
            <consortium name="WormBaseParasite"/>
        </authorList>
    </citation>
    <scope>IDENTIFICATION</scope>
</reference>
<organism evidence="1 2">
    <name type="scientific">Meloidogyne floridensis</name>
    <dbReference type="NCBI Taxonomy" id="298350"/>
    <lineage>
        <taxon>Eukaryota</taxon>
        <taxon>Metazoa</taxon>
        <taxon>Ecdysozoa</taxon>
        <taxon>Nematoda</taxon>
        <taxon>Chromadorea</taxon>
        <taxon>Rhabditida</taxon>
        <taxon>Tylenchina</taxon>
        <taxon>Tylenchomorpha</taxon>
        <taxon>Tylenchoidea</taxon>
        <taxon>Meloidogynidae</taxon>
        <taxon>Meloidogyninae</taxon>
        <taxon>Meloidogyne</taxon>
    </lineage>
</organism>
<protein>
    <submittedName>
        <fullName evidence="2">Uncharacterized protein</fullName>
    </submittedName>
</protein>